<protein>
    <submittedName>
        <fullName evidence="1">Uncharacterized protein</fullName>
    </submittedName>
</protein>
<accession>A0A383BGU6</accession>
<sequence>MIQTTFFSTMHHFPSRYRVGLGANKE</sequence>
<name>A0A383BGU6_9ZZZZ</name>
<dbReference type="EMBL" id="UINC01200246">
    <property type="protein sequence ID" value="SVE19041.1"/>
    <property type="molecule type" value="Genomic_DNA"/>
</dbReference>
<feature type="non-terminal residue" evidence="1">
    <location>
        <position position="26"/>
    </location>
</feature>
<organism evidence="1">
    <name type="scientific">marine metagenome</name>
    <dbReference type="NCBI Taxonomy" id="408172"/>
    <lineage>
        <taxon>unclassified sequences</taxon>
        <taxon>metagenomes</taxon>
        <taxon>ecological metagenomes</taxon>
    </lineage>
</organism>
<evidence type="ECO:0000313" key="1">
    <source>
        <dbReference type="EMBL" id="SVE19041.1"/>
    </source>
</evidence>
<gene>
    <name evidence="1" type="ORF">METZ01_LOCUS471895</name>
</gene>
<proteinExistence type="predicted"/>
<reference evidence="1" key="1">
    <citation type="submission" date="2018-05" db="EMBL/GenBank/DDBJ databases">
        <authorList>
            <person name="Lanie J.A."/>
            <person name="Ng W.-L."/>
            <person name="Kazmierczak K.M."/>
            <person name="Andrzejewski T.M."/>
            <person name="Davidsen T.M."/>
            <person name="Wayne K.J."/>
            <person name="Tettelin H."/>
            <person name="Glass J.I."/>
            <person name="Rusch D."/>
            <person name="Podicherti R."/>
            <person name="Tsui H.-C.T."/>
            <person name="Winkler M.E."/>
        </authorList>
    </citation>
    <scope>NUCLEOTIDE SEQUENCE</scope>
</reference>
<dbReference type="AlphaFoldDB" id="A0A383BGU6"/>